<dbReference type="HAMAP" id="MF_00171">
    <property type="entry name" value="TruA"/>
    <property type="match status" value="1"/>
</dbReference>
<comment type="similarity">
    <text evidence="1 4 7">Belongs to the tRNA pseudouridine synthase TruA family.</text>
</comment>
<comment type="subunit">
    <text evidence="4">Homodimer.</text>
</comment>
<dbReference type="InterPro" id="IPR020094">
    <property type="entry name" value="TruA/RsuA/RluB/E/F_N"/>
</dbReference>
<dbReference type="EC" id="5.4.99.12" evidence="4"/>
<evidence type="ECO:0000256" key="6">
    <source>
        <dbReference type="PIRSR" id="PIRSR001430-2"/>
    </source>
</evidence>
<evidence type="ECO:0000256" key="7">
    <source>
        <dbReference type="RuleBase" id="RU003792"/>
    </source>
</evidence>
<evidence type="ECO:0000256" key="1">
    <source>
        <dbReference type="ARBA" id="ARBA00009375"/>
    </source>
</evidence>
<keyword evidence="10" id="KW-1185">Reference proteome</keyword>
<evidence type="ECO:0000259" key="8">
    <source>
        <dbReference type="Pfam" id="PF01416"/>
    </source>
</evidence>
<dbReference type="PANTHER" id="PTHR11142:SF0">
    <property type="entry name" value="TRNA PSEUDOURIDINE SYNTHASE-LIKE 1"/>
    <property type="match status" value="1"/>
</dbReference>
<sequence>MRLKATVAYDGSAFVGWQKQPNGNSVQTEIEKAVSLINKEKTRVFGSGRTDAGVHGLGQVFHFDSPFEIQGKAWIKALNSMLPLTIRIVDVEPVDDSFHARYSAKTKTYEYRVNNGEYDLFKREYECYYPEKLDLGKIEEACQRFLGEHDFTSFNATKLEVIENQVRTIYRFDFEVIDNHIIFTICGSGFLKYMVRMMIATCLKCGTGKIKPEKITEMLEAKDKDVMQYNIEPNGLYLKKVNY</sequence>
<dbReference type="InterPro" id="IPR020103">
    <property type="entry name" value="PsdUridine_synth_cat_dom_sf"/>
</dbReference>
<dbReference type="FunFam" id="3.30.70.580:FF:000001">
    <property type="entry name" value="tRNA pseudouridine synthase A"/>
    <property type="match status" value="1"/>
</dbReference>
<dbReference type="Gene3D" id="3.30.70.660">
    <property type="entry name" value="Pseudouridine synthase I, catalytic domain, C-terminal subdomain"/>
    <property type="match status" value="1"/>
</dbReference>
<dbReference type="PANTHER" id="PTHR11142">
    <property type="entry name" value="PSEUDOURIDYLATE SYNTHASE"/>
    <property type="match status" value="1"/>
</dbReference>
<dbReference type="PIRSF" id="PIRSF001430">
    <property type="entry name" value="tRNA_psdUrid_synth"/>
    <property type="match status" value="1"/>
</dbReference>
<dbReference type="GO" id="GO:0160147">
    <property type="term" value="F:tRNA pseudouridine(38-40) synthase activity"/>
    <property type="evidence" value="ECO:0007669"/>
    <property type="project" value="UniProtKB-EC"/>
</dbReference>
<feature type="domain" description="Pseudouridine synthase I TruA alpha/beta" evidence="8">
    <location>
        <begin position="5"/>
        <end position="103"/>
    </location>
</feature>
<accession>A0A7G9RWJ0</accession>
<evidence type="ECO:0000256" key="5">
    <source>
        <dbReference type="PIRSR" id="PIRSR001430-1"/>
    </source>
</evidence>
<feature type="domain" description="Pseudouridine synthase I TruA alpha/beta" evidence="8">
    <location>
        <begin position="141"/>
        <end position="243"/>
    </location>
</feature>
<feature type="binding site" evidence="4 6">
    <location>
        <position position="109"/>
    </location>
    <ligand>
        <name>substrate</name>
    </ligand>
</feature>
<dbReference type="InterPro" id="IPR020095">
    <property type="entry name" value="PsdUridine_synth_TruA_C"/>
</dbReference>
<reference evidence="9 10" key="1">
    <citation type="submission" date="2020-08" db="EMBL/GenBank/DDBJ databases">
        <title>Genome sequence of Erysipelothrix inopinata DSM 15511T.</title>
        <authorList>
            <person name="Hyun D.-W."/>
            <person name="Bae J.-W."/>
        </authorList>
    </citation>
    <scope>NUCLEOTIDE SEQUENCE [LARGE SCALE GENOMIC DNA]</scope>
    <source>
        <strain evidence="9 10">DSM 15511</strain>
    </source>
</reference>
<dbReference type="Proteomes" id="UP000515928">
    <property type="component" value="Chromosome"/>
</dbReference>
<evidence type="ECO:0000256" key="3">
    <source>
        <dbReference type="ARBA" id="ARBA00023235"/>
    </source>
</evidence>
<keyword evidence="3 4" id="KW-0413">Isomerase</keyword>
<dbReference type="NCBIfam" id="TIGR00071">
    <property type="entry name" value="hisT_truA"/>
    <property type="match status" value="1"/>
</dbReference>
<proteinExistence type="inferred from homology"/>
<dbReference type="GO" id="GO:0031119">
    <property type="term" value="P:tRNA pseudouridine synthesis"/>
    <property type="evidence" value="ECO:0007669"/>
    <property type="project" value="UniProtKB-UniRule"/>
</dbReference>
<dbReference type="InterPro" id="IPR001406">
    <property type="entry name" value="PsdUridine_synth_TruA"/>
</dbReference>
<dbReference type="InterPro" id="IPR020097">
    <property type="entry name" value="PsdUridine_synth_TruA_a/b_dom"/>
</dbReference>
<dbReference type="RefSeq" id="WP_187533098.1">
    <property type="nucleotide sequence ID" value="NZ_CBCSHU010000002.1"/>
</dbReference>
<comment type="caution">
    <text evidence="4">Lacks conserved residue(s) required for the propagation of feature annotation.</text>
</comment>
<feature type="active site" description="Nucleophile" evidence="4 5">
    <location>
        <position position="51"/>
    </location>
</feature>
<organism evidence="9 10">
    <name type="scientific">Erysipelothrix inopinata</name>
    <dbReference type="NCBI Taxonomy" id="225084"/>
    <lineage>
        <taxon>Bacteria</taxon>
        <taxon>Bacillati</taxon>
        <taxon>Bacillota</taxon>
        <taxon>Erysipelotrichia</taxon>
        <taxon>Erysipelotrichales</taxon>
        <taxon>Erysipelotrichaceae</taxon>
        <taxon>Erysipelothrix</taxon>
    </lineage>
</organism>
<dbReference type="CDD" id="cd02570">
    <property type="entry name" value="PseudoU_synth_EcTruA"/>
    <property type="match status" value="1"/>
</dbReference>
<comment type="function">
    <text evidence="4">Formation of pseudouridine at positions 38, 39 and 40 in the anticodon stem and loop of transfer RNAs.</text>
</comment>
<evidence type="ECO:0000256" key="4">
    <source>
        <dbReference type="HAMAP-Rule" id="MF_00171"/>
    </source>
</evidence>
<evidence type="ECO:0000313" key="10">
    <source>
        <dbReference type="Proteomes" id="UP000515928"/>
    </source>
</evidence>
<protein>
    <recommendedName>
        <fullName evidence="4">tRNA pseudouridine synthase A</fullName>
        <ecNumber evidence="4">5.4.99.12</ecNumber>
    </recommendedName>
    <alternativeName>
        <fullName evidence="4">tRNA pseudouridine(38-40) synthase</fullName>
    </alternativeName>
    <alternativeName>
        <fullName evidence="4">tRNA pseudouridylate synthase I</fullName>
    </alternativeName>
    <alternativeName>
        <fullName evidence="4">tRNA-uridine isomerase I</fullName>
    </alternativeName>
</protein>
<dbReference type="SUPFAM" id="SSF55120">
    <property type="entry name" value="Pseudouridine synthase"/>
    <property type="match status" value="1"/>
</dbReference>
<comment type="catalytic activity">
    <reaction evidence="4 7">
        <text>uridine(38/39/40) in tRNA = pseudouridine(38/39/40) in tRNA</text>
        <dbReference type="Rhea" id="RHEA:22376"/>
        <dbReference type="Rhea" id="RHEA-COMP:10085"/>
        <dbReference type="Rhea" id="RHEA-COMP:10087"/>
        <dbReference type="ChEBI" id="CHEBI:65314"/>
        <dbReference type="ChEBI" id="CHEBI:65315"/>
        <dbReference type="EC" id="5.4.99.12"/>
    </reaction>
</comment>
<evidence type="ECO:0000313" key="9">
    <source>
        <dbReference type="EMBL" id="QNN59965.1"/>
    </source>
</evidence>
<dbReference type="Pfam" id="PF01416">
    <property type="entry name" value="PseudoU_synth_1"/>
    <property type="match status" value="2"/>
</dbReference>
<keyword evidence="2 4" id="KW-0819">tRNA processing</keyword>
<dbReference type="KEGG" id="eio:H9L01_06130"/>
<dbReference type="GO" id="GO:0003723">
    <property type="term" value="F:RNA binding"/>
    <property type="evidence" value="ECO:0007669"/>
    <property type="project" value="InterPro"/>
</dbReference>
<dbReference type="EMBL" id="CP060715">
    <property type="protein sequence ID" value="QNN59965.1"/>
    <property type="molecule type" value="Genomic_DNA"/>
</dbReference>
<gene>
    <name evidence="4 9" type="primary">truA</name>
    <name evidence="9" type="ORF">H9L01_06130</name>
</gene>
<dbReference type="AlphaFoldDB" id="A0A7G9RWJ0"/>
<dbReference type="Gene3D" id="3.30.70.580">
    <property type="entry name" value="Pseudouridine synthase I, catalytic domain, N-terminal subdomain"/>
    <property type="match status" value="1"/>
</dbReference>
<name>A0A7G9RWJ0_9FIRM</name>
<evidence type="ECO:0000256" key="2">
    <source>
        <dbReference type="ARBA" id="ARBA00022694"/>
    </source>
</evidence>